<reference evidence="2" key="2">
    <citation type="submission" date="2023-05" db="EMBL/GenBank/DDBJ databases">
        <authorList>
            <person name="Fouks B."/>
        </authorList>
    </citation>
    <scope>NUCLEOTIDE SEQUENCE</scope>
    <source>
        <strain evidence="2">Stay&amp;Tobe</strain>
        <tissue evidence="2">Testes</tissue>
    </source>
</reference>
<dbReference type="EMBL" id="JASPKZ010009375">
    <property type="protein sequence ID" value="KAJ9577101.1"/>
    <property type="molecule type" value="Genomic_DNA"/>
</dbReference>
<evidence type="ECO:0000313" key="3">
    <source>
        <dbReference type="Proteomes" id="UP001233999"/>
    </source>
</evidence>
<comment type="caution">
    <text evidence="2">The sequence shown here is derived from an EMBL/GenBank/DDBJ whole genome shotgun (WGS) entry which is preliminary data.</text>
</comment>
<accession>A0AAD7ZAU4</accession>
<feature type="region of interest" description="Disordered" evidence="1">
    <location>
        <begin position="341"/>
        <end position="366"/>
    </location>
</feature>
<gene>
    <name evidence="2" type="ORF">L9F63_006309</name>
</gene>
<organism evidence="2 3">
    <name type="scientific">Diploptera punctata</name>
    <name type="common">Pacific beetle cockroach</name>
    <dbReference type="NCBI Taxonomy" id="6984"/>
    <lineage>
        <taxon>Eukaryota</taxon>
        <taxon>Metazoa</taxon>
        <taxon>Ecdysozoa</taxon>
        <taxon>Arthropoda</taxon>
        <taxon>Hexapoda</taxon>
        <taxon>Insecta</taxon>
        <taxon>Pterygota</taxon>
        <taxon>Neoptera</taxon>
        <taxon>Polyneoptera</taxon>
        <taxon>Dictyoptera</taxon>
        <taxon>Blattodea</taxon>
        <taxon>Blaberoidea</taxon>
        <taxon>Blaberidae</taxon>
        <taxon>Diplopterinae</taxon>
        <taxon>Diploptera</taxon>
    </lineage>
</organism>
<feature type="compositionally biased region" description="Polar residues" evidence="1">
    <location>
        <begin position="347"/>
        <end position="366"/>
    </location>
</feature>
<name>A0AAD7ZAU4_DIPPU</name>
<protein>
    <submittedName>
        <fullName evidence="2">Uncharacterized protein</fullName>
    </submittedName>
</protein>
<keyword evidence="3" id="KW-1185">Reference proteome</keyword>
<dbReference type="Proteomes" id="UP001233999">
    <property type="component" value="Unassembled WGS sequence"/>
</dbReference>
<dbReference type="AlphaFoldDB" id="A0AAD7ZAU4"/>
<feature type="region of interest" description="Disordered" evidence="1">
    <location>
        <begin position="300"/>
        <end position="321"/>
    </location>
</feature>
<reference evidence="2" key="1">
    <citation type="journal article" date="2023" name="IScience">
        <title>Live-bearing cockroach genome reveals convergent evolutionary mechanisms linked to viviparity in insects and beyond.</title>
        <authorList>
            <person name="Fouks B."/>
            <person name="Harrison M.C."/>
            <person name="Mikhailova A.A."/>
            <person name="Marchal E."/>
            <person name="English S."/>
            <person name="Carruthers M."/>
            <person name="Jennings E.C."/>
            <person name="Chiamaka E.L."/>
            <person name="Frigard R.A."/>
            <person name="Pippel M."/>
            <person name="Attardo G.M."/>
            <person name="Benoit J.B."/>
            <person name="Bornberg-Bauer E."/>
            <person name="Tobe S.S."/>
        </authorList>
    </citation>
    <scope>NUCLEOTIDE SEQUENCE</scope>
    <source>
        <strain evidence="2">Stay&amp;Tobe</strain>
    </source>
</reference>
<feature type="non-terminal residue" evidence="2">
    <location>
        <position position="1"/>
    </location>
</feature>
<evidence type="ECO:0000256" key="1">
    <source>
        <dbReference type="SAM" id="MobiDB-lite"/>
    </source>
</evidence>
<feature type="region of interest" description="Disordered" evidence="1">
    <location>
        <begin position="514"/>
        <end position="534"/>
    </location>
</feature>
<sequence>HFGATVPKYDSIFLLRKPSSKVQVLTLPFVATVSLFTFVIQASSLDQLPQESGEAYFLIELPDVEFDQVDRSISVDIPEPRPSNKHAVTSVEIVKSVEVNLNDTLPEKSRIQDSGSTDLLFSDSDGKTKNKFNTGQNTRYRVVKYKRLKTSQEVNKSEQDNYIATDGLDFNGRILVTNILIRKTKDEDVGEDYDDKYSFYSEPKADSNKYHMTYINHNASAVANKSRVNIKFPPKVFPIKSPTVQRNKTIPYDQSPSKNQTQNILYRSRLGKFSLQSRFNKKENSTDPIIRTENKIDKGQPVTHWDFGKKTTNEPTDEGDDKAVNSADVHINPADITTNFPDFVHPTRSTVHPSIATTPRTDTENVVSKGTDQQELIQTPEPNQQSTFPVFNHISNFQGAPLVPSENKIKSPQEYQIFHSHNGNVVRQDQGIIHKPQGTKVEDKNIRNTNLQNFNTKSLQRTNVDRLHSEPQDLKNWQPVYFVPHIQFPQQQQQPASAVGLQAPQSIPIFLQQHNNHQQQQNSKPSDLVHPGLFPSSVVPRSTVPSQDELFYEGKNNILISLL</sequence>
<evidence type="ECO:0000313" key="2">
    <source>
        <dbReference type="EMBL" id="KAJ9577101.1"/>
    </source>
</evidence>
<proteinExistence type="predicted"/>